<proteinExistence type="inferred from homology"/>
<dbReference type="Pfam" id="PF03471">
    <property type="entry name" value="CorC_HlyC"/>
    <property type="match status" value="1"/>
</dbReference>
<dbReference type="InterPro" id="IPR000644">
    <property type="entry name" value="CBS_dom"/>
</dbReference>
<comment type="caution">
    <text evidence="9">The sequence shown here is derived from an EMBL/GenBank/DDBJ whole genome shotgun (WGS) entry which is preliminary data.</text>
</comment>
<dbReference type="EMBL" id="JAWNGC010000002">
    <property type="protein sequence ID" value="MDY5154596.1"/>
    <property type="molecule type" value="Genomic_DNA"/>
</dbReference>
<keyword evidence="7" id="KW-0812">Transmembrane</keyword>
<evidence type="ECO:0000256" key="4">
    <source>
        <dbReference type="ARBA" id="ARBA00022737"/>
    </source>
</evidence>
<feature type="transmembrane region" description="Helical" evidence="7">
    <location>
        <begin position="6"/>
        <end position="27"/>
    </location>
</feature>
<sequence>MPTVILYTVAAFSLFFSLWCTIITSALGRMTRTEAAEYFTQHGKRGAKIMDIMNRRPAATVGLACLRIISMATYGITLSFALLHDLPRWWQVITIYSSLTVISALLFAAFRPLSFGISRHIRVISRTAWWVAPLSRFFAIITAERDITPEETEARQENQLAVMLERMSESEAIEDNERDILQSLFDMGETRVREVMVPRTDIIAIKQDASLDKALSLFTRSGYSRVPVYKDSIDHISGILYVKDVIRRIHRRNADNVSISDLMRKPVFIPETKLVDDVLREMQADQVHIDIVVDEYGGIAGLVTIEDLVEELVGEISDEHDRSESEIEEIEPGVYRIPARTPVDDVGKLFGMEWDDDDVDTVGGLLTKHLGRVPIAESRAIIEGIDIEADRFEGRRRRLATVIAKRAPKERDEREGE</sequence>
<dbReference type="InterPro" id="IPR044751">
    <property type="entry name" value="Ion_transp-like_CBS"/>
</dbReference>
<dbReference type="SUPFAM" id="SSF54631">
    <property type="entry name" value="CBS-domain pair"/>
    <property type="match status" value="1"/>
</dbReference>
<dbReference type="GO" id="GO:0050660">
    <property type="term" value="F:flavin adenine dinucleotide binding"/>
    <property type="evidence" value="ECO:0007669"/>
    <property type="project" value="InterPro"/>
</dbReference>
<dbReference type="CDD" id="cd04590">
    <property type="entry name" value="CBS_pair_CorC_HlyC_assoc"/>
    <property type="match status" value="1"/>
</dbReference>
<dbReference type="RefSeq" id="WP_308807042.1">
    <property type="nucleotide sequence ID" value="NZ_CAMYCL010000031.1"/>
</dbReference>
<dbReference type="FunFam" id="3.10.580.10:FF:000002">
    <property type="entry name" value="Magnesium/cobalt efflux protein CorC"/>
    <property type="match status" value="1"/>
</dbReference>
<dbReference type="Pfam" id="PF00571">
    <property type="entry name" value="CBS"/>
    <property type="match status" value="2"/>
</dbReference>
<dbReference type="PROSITE" id="PS51371">
    <property type="entry name" value="CBS"/>
    <property type="match status" value="2"/>
</dbReference>
<feature type="transmembrane region" description="Helical" evidence="7">
    <location>
        <begin position="58"/>
        <end position="83"/>
    </location>
</feature>
<evidence type="ECO:0000256" key="2">
    <source>
        <dbReference type="ARBA" id="ARBA00006337"/>
    </source>
</evidence>
<organism evidence="9 10">
    <name type="scientific">Actinotignum urinale</name>
    <dbReference type="NCBI Taxonomy" id="190146"/>
    <lineage>
        <taxon>Bacteria</taxon>
        <taxon>Bacillati</taxon>
        <taxon>Actinomycetota</taxon>
        <taxon>Actinomycetes</taxon>
        <taxon>Actinomycetales</taxon>
        <taxon>Actinomycetaceae</taxon>
        <taxon>Actinotignum</taxon>
    </lineage>
</organism>
<evidence type="ECO:0000259" key="8">
    <source>
        <dbReference type="PROSITE" id="PS51371"/>
    </source>
</evidence>
<dbReference type="Gene3D" id="3.30.465.10">
    <property type="match status" value="1"/>
</dbReference>
<dbReference type="InterPro" id="IPR046342">
    <property type="entry name" value="CBS_dom_sf"/>
</dbReference>
<keyword evidence="4" id="KW-0677">Repeat</keyword>
<evidence type="ECO:0000256" key="1">
    <source>
        <dbReference type="ARBA" id="ARBA00004651"/>
    </source>
</evidence>
<dbReference type="GO" id="GO:0005886">
    <property type="term" value="C:plasma membrane"/>
    <property type="evidence" value="ECO:0007669"/>
    <property type="project" value="UniProtKB-SubCell"/>
</dbReference>
<evidence type="ECO:0000313" key="9">
    <source>
        <dbReference type="EMBL" id="MDY5154596.1"/>
    </source>
</evidence>
<feature type="domain" description="CBS" evidence="8">
    <location>
        <begin position="196"/>
        <end position="256"/>
    </location>
</feature>
<dbReference type="PANTHER" id="PTHR22777">
    <property type="entry name" value="HEMOLYSIN-RELATED"/>
    <property type="match status" value="1"/>
</dbReference>
<feature type="transmembrane region" description="Helical" evidence="7">
    <location>
        <begin position="89"/>
        <end position="110"/>
    </location>
</feature>
<feature type="domain" description="CBS" evidence="8">
    <location>
        <begin position="262"/>
        <end position="319"/>
    </location>
</feature>
<dbReference type="InterPro" id="IPR036318">
    <property type="entry name" value="FAD-bd_PCMH-like_sf"/>
</dbReference>
<protein>
    <submittedName>
        <fullName evidence="9">Hemolysin family protein</fullName>
    </submittedName>
</protein>
<keyword evidence="7" id="KW-1133">Transmembrane helix</keyword>
<dbReference type="Proteomes" id="UP001281731">
    <property type="component" value="Unassembled WGS sequence"/>
</dbReference>
<dbReference type="SMART" id="SM00116">
    <property type="entry name" value="CBS"/>
    <property type="match status" value="2"/>
</dbReference>
<evidence type="ECO:0000256" key="6">
    <source>
        <dbReference type="PROSITE-ProRule" id="PRU00703"/>
    </source>
</evidence>
<evidence type="ECO:0000256" key="7">
    <source>
        <dbReference type="SAM" id="Phobius"/>
    </source>
</evidence>
<dbReference type="SMART" id="SM01091">
    <property type="entry name" value="CorC_HlyC"/>
    <property type="match status" value="1"/>
</dbReference>
<evidence type="ECO:0000256" key="5">
    <source>
        <dbReference type="ARBA" id="ARBA00023122"/>
    </source>
</evidence>
<evidence type="ECO:0000313" key="10">
    <source>
        <dbReference type="Proteomes" id="UP001281731"/>
    </source>
</evidence>
<dbReference type="InterPro" id="IPR016169">
    <property type="entry name" value="FAD-bd_PCMH_sub2"/>
</dbReference>
<dbReference type="SUPFAM" id="SSF56176">
    <property type="entry name" value="FAD-binding/transporter-associated domain-like"/>
    <property type="match status" value="1"/>
</dbReference>
<comment type="similarity">
    <text evidence="2">Belongs to the UPF0053 family.</text>
</comment>
<dbReference type="InterPro" id="IPR005170">
    <property type="entry name" value="Transptr-assoc_dom"/>
</dbReference>
<comment type="subcellular location">
    <subcellularLocation>
        <location evidence="1">Cell membrane</location>
        <topology evidence="1">Multi-pass membrane protein</topology>
    </subcellularLocation>
</comment>
<evidence type="ECO:0000256" key="3">
    <source>
        <dbReference type="ARBA" id="ARBA00022475"/>
    </source>
</evidence>
<keyword evidence="7" id="KW-0472">Membrane</keyword>
<keyword evidence="5 6" id="KW-0129">CBS domain</keyword>
<dbReference type="AlphaFoldDB" id="A0AAW9HL23"/>
<name>A0AAW9HL23_9ACTO</name>
<gene>
    <name evidence="9" type="ORF">R6G80_02500</name>
</gene>
<keyword evidence="3" id="KW-1003">Cell membrane</keyword>
<dbReference type="Gene3D" id="3.10.580.10">
    <property type="entry name" value="CBS-domain"/>
    <property type="match status" value="1"/>
</dbReference>
<reference evidence="9" key="1">
    <citation type="submission" date="2023-10" db="EMBL/GenBank/DDBJ databases">
        <title>Whole Genome based description of the genera Actinobaculum and Actinotignum reveals a complex phylogenetic relationship within the species included in the genus Actinotignum.</title>
        <authorList>
            <person name="Jensen C.S."/>
            <person name="Dargis R."/>
            <person name="Kemp M."/>
            <person name="Christensen J.J."/>
        </authorList>
    </citation>
    <scope>NUCLEOTIDE SEQUENCE</scope>
    <source>
        <strain evidence="9">SLA_B511</strain>
    </source>
</reference>
<accession>A0AAW9HL23</accession>
<dbReference type="PANTHER" id="PTHR22777:SF32">
    <property type="entry name" value="UPF0053 INNER MEMBRANE PROTEIN YFJD"/>
    <property type="match status" value="1"/>
</dbReference>